<dbReference type="Proteomes" id="UP001589608">
    <property type="component" value="Unassembled WGS sequence"/>
</dbReference>
<dbReference type="SUPFAM" id="SSF53474">
    <property type="entry name" value="alpha/beta-Hydrolases"/>
    <property type="match status" value="1"/>
</dbReference>
<dbReference type="InterPro" id="IPR029058">
    <property type="entry name" value="AB_hydrolase_fold"/>
</dbReference>
<gene>
    <name evidence="3" type="ORF">ACFFTR_10470</name>
</gene>
<sequence length="244" mass="26187">MKVSDHRLFGAAAPRGAMILYCLPDAGSGAGAFRAWPHRLPPHVDVRPLRLPGREGRIAEPPEFDPAGLAAAIARHADRPYALYGHSMGARLAYDVVQDLRRRPGARLPEALCVGGSMPPDRRPPLVDAAGWPEDRLVAELIDRTGAGSELRDEPELRDLILPVVRADLRWLGSRPTALGPPLPMPVVAFAGADDRDDGPVPMSGWSRSAGAGFRLHVVPGGHAFHRDPPAELIDALSAELRAP</sequence>
<evidence type="ECO:0000256" key="1">
    <source>
        <dbReference type="ARBA" id="ARBA00007169"/>
    </source>
</evidence>
<comment type="similarity">
    <text evidence="1">Belongs to the thioesterase family.</text>
</comment>
<evidence type="ECO:0000313" key="3">
    <source>
        <dbReference type="EMBL" id="MFB9443506.1"/>
    </source>
</evidence>
<accession>A0ABV5M3W5</accession>
<feature type="domain" description="Thioesterase" evidence="2">
    <location>
        <begin position="19"/>
        <end position="238"/>
    </location>
</feature>
<name>A0ABV5M3W5_9ACTN</name>
<dbReference type="PANTHER" id="PTHR11487">
    <property type="entry name" value="THIOESTERASE"/>
    <property type="match status" value="1"/>
</dbReference>
<comment type="caution">
    <text evidence="3">The sequence shown here is derived from an EMBL/GenBank/DDBJ whole genome shotgun (WGS) entry which is preliminary data.</text>
</comment>
<dbReference type="PANTHER" id="PTHR11487:SF0">
    <property type="entry name" value="S-ACYL FATTY ACID SYNTHASE THIOESTERASE, MEDIUM CHAIN"/>
    <property type="match status" value="1"/>
</dbReference>
<proteinExistence type="inferred from homology"/>
<organism evidence="3 4">
    <name type="scientific">Dactylosporangium vinaceum</name>
    <dbReference type="NCBI Taxonomy" id="53362"/>
    <lineage>
        <taxon>Bacteria</taxon>
        <taxon>Bacillati</taxon>
        <taxon>Actinomycetota</taxon>
        <taxon>Actinomycetes</taxon>
        <taxon>Micromonosporales</taxon>
        <taxon>Micromonosporaceae</taxon>
        <taxon>Dactylosporangium</taxon>
    </lineage>
</organism>
<evidence type="ECO:0000259" key="2">
    <source>
        <dbReference type="Pfam" id="PF00975"/>
    </source>
</evidence>
<evidence type="ECO:0000313" key="4">
    <source>
        <dbReference type="Proteomes" id="UP001589608"/>
    </source>
</evidence>
<dbReference type="Gene3D" id="3.40.50.1820">
    <property type="entry name" value="alpha/beta hydrolase"/>
    <property type="match status" value="1"/>
</dbReference>
<dbReference type="RefSeq" id="WP_223095583.1">
    <property type="nucleotide sequence ID" value="NZ_CP061913.1"/>
</dbReference>
<dbReference type="EMBL" id="JBHMCA010000021">
    <property type="protein sequence ID" value="MFB9443506.1"/>
    <property type="molecule type" value="Genomic_DNA"/>
</dbReference>
<protein>
    <submittedName>
        <fullName evidence="3">Thioesterase II family protein</fullName>
    </submittedName>
</protein>
<dbReference type="InterPro" id="IPR001031">
    <property type="entry name" value="Thioesterase"/>
</dbReference>
<dbReference type="Pfam" id="PF00975">
    <property type="entry name" value="Thioesterase"/>
    <property type="match status" value="1"/>
</dbReference>
<dbReference type="InterPro" id="IPR012223">
    <property type="entry name" value="TEII"/>
</dbReference>
<keyword evidence="4" id="KW-1185">Reference proteome</keyword>
<reference evidence="3 4" key="1">
    <citation type="submission" date="2024-09" db="EMBL/GenBank/DDBJ databases">
        <authorList>
            <person name="Sun Q."/>
            <person name="Mori K."/>
        </authorList>
    </citation>
    <scope>NUCLEOTIDE SEQUENCE [LARGE SCALE GENOMIC DNA]</scope>
    <source>
        <strain evidence="3 4">JCM 3307</strain>
    </source>
</reference>